<dbReference type="Gene3D" id="3.40.50.2020">
    <property type="match status" value="1"/>
</dbReference>
<evidence type="ECO:0000259" key="1">
    <source>
        <dbReference type="Pfam" id="PF14681"/>
    </source>
</evidence>
<keyword evidence="3" id="KW-1185">Reference proteome</keyword>
<gene>
    <name evidence="2" type="ORF">RRF57_010516</name>
</gene>
<organism evidence="2 3">
    <name type="scientific">Xylaria bambusicola</name>
    <dbReference type="NCBI Taxonomy" id="326684"/>
    <lineage>
        <taxon>Eukaryota</taxon>
        <taxon>Fungi</taxon>
        <taxon>Dikarya</taxon>
        <taxon>Ascomycota</taxon>
        <taxon>Pezizomycotina</taxon>
        <taxon>Sordariomycetes</taxon>
        <taxon>Xylariomycetidae</taxon>
        <taxon>Xylariales</taxon>
        <taxon>Xylariaceae</taxon>
        <taxon>Xylaria</taxon>
    </lineage>
</organism>
<dbReference type="Pfam" id="PF13207">
    <property type="entry name" value="AAA_17"/>
    <property type="match status" value="1"/>
</dbReference>
<sequence>MPGSEESVSSTANNAPVIVGIYGIPGSGKTYLLHRLEQELGQEQFEFYEGSRVIASLVPGGLDRFREMTEQDKLIWRQCAIDTIRQECLGSGKVGVVAGHFMFWPEEEDAGQPVYTLLDLDTYTHILYLDIAAEIIAQRRRDDNDRTRPPTSVNHLRKWQYTEKTELRHLCRDHGILFGVLSVQRTLVHKASTFLRDFRQHTEAYNLFCSERKLDEILGADKSLQTMLVLDADRTLAPEDIGELFWATDPLDERDTRSLKSLFSGPLGYSYTAFRQAALLYEETAEESDFDALCTVVASAVHVHPEFLELLRFVTDQDHVGALVVTCGLRAVWEKVLEREGLSKVAKVIGGGRIADGLVVTDMVKAGVVSRLRDTYYLQVVAFGDSPLDLPMLVAADQAIVVVGEETTRSKTMDACLHRAMERDGLRPSQALLPGHVSPRLDIADLPIISLDNPEFTNSILSCRHRPLTPSPLVLHATSRNVAKLLMTPTRDANMNGPNLREAHRRIGWYLATQFLTELVGLEEYGIPHVQGHQTCGFRLRGEQLTSIVALMRGGEPMAFGVSDALPEAMFIHANGPKDVLVQHLDGRHSVILVDSVVNSGKTVVQFVRHIRAICSKIRIVVIAGVVQAQSVTDADLAQTLAHDSNLHLISLRLSDSKFTGQGTTDTGNRLFNSTCLC</sequence>
<dbReference type="SUPFAM" id="SSF53271">
    <property type="entry name" value="PRTase-like"/>
    <property type="match status" value="1"/>
</dbReference>
<dbReference type="SUPFAM" id="SSF56784">
    <property type="entry name" value="HAD-like"/>
    <property type="match status" value="1"/>
</dbReference>
<dbReference type="InterPro" id="IPR000836">
    <property type="entry name" value="PRTase_dom"/>
</dbReference>
<reference evidence="2 3" key="1">
    <citation type="submission" date="2023-10" db="EMBL/GenBank/DDBJ databases">
        <title>Draft genome sequence of Xylaria bambusicola isolate GMP-LS, the root and basal stem rot pathogen of sugarcane in Indonesia.</title>
        <authorList>
            <person name="Selvaraj P."/>
            <person name="Muralishankar V."/>
            <person name="Muruganantham S."/>
            <person name="Sp S."/>
            <person name="Haryani S."/>
            <person name="Lau K.J.X."/>
            <person name="Naqvi N.I."/>
        </authorList>
    </citation>
    <scope>NUCLEOTIDE SEQUENCE [LARGE SCALE GENOMIC DNA]</scope>
    <source>
        <strain evidence="2">GMP-LS</strain>
    </source>
</reference>
<dbReference type="Gene3D" id="3.40.50.1000">
    <property type="entry name" value="HAD superfamily/HAD-like"/>
    <property type="match status" value="1"/>
</dbReference>
<dbReference type="GO" id="GO:0005737">
    <property type="term" value="C:cytoplasm"/>
    <property type="evidence" value="ECO:0007669"/>
    <property type="project" value="TreeGrafter"/>
</dbReference>
<dbReference type="AlphaFoldDB" id="A0AAN7UWR3"/>
<dbReference type="InterPro" id="IPR029057">
    <property type="entry name" value="PRTase-like"/>
</dbReference>
<dbReference type="InterPro" id="IPR036412">
    <property type="entry name" value="HAD-like_sf"/>
</dbReference>
<dbReference type="Pfam" id="PF12710">
    <property type="entry name" value="HAD"/>
    <property type="match status" value="1"/>
</dbReference>
<dbReference type="InterPro" id="IPR027417">
    <property type="entry name" value="P-loop_NTPase"/>
</dbReference>
<dbReference type="GO" id="GO:0036424">
    <property type="term" value="F:L-phosphoserine phosphatase activity"/>
    <property type="evidence" value="ECO:0007669"/>
    <property type="project" value="TreeGrafter"/>
</dbReference>
<accession>A0AAN7UWR3</accession>
<proteinExistence type="predicted"/>
<dbReference type="PANTHER" id="PTHR43344">
    <property type="entry name" value="PHOSPHOSERINE PHOSPHATASE"/>
    <property type="match status" value="1"/>
</dbReference>
<dbReference type="InterPro" id="IPR050582">
    <property type="entry name" value="HAD-like_SerB"/>
</dbReference>
<dbReference type="Pfam" id="PF14681">
    <property type="entry name" value="UPRTase"/>
    <property type="match status" value="1"/>
</dbReference>
<dbReference type="SUPFAM" id="SSF52540">
    <property type="entry name" value="P-loop containing nucleoside triphosphate hydrolases"/>
    <property type="match status" value="1"/>
</dbReference>
<dbReference type="PANTHER" id="PTHR43344:SF20">
    <property type="entry name" value="URACIL PHOSPHORIBOSYLTRANSFERASE"/>
    <property type="match status" value="1"/>
</dbReference>
<feature type="domain" description="Phosphoribosyltransferase" evidence="1">
    <location>
        <begin position="478"/>
        <end position="673"/>
    </location>
</feature>
<evidence type="ECO:0000313" key="3">
    <source>
        <dbReference type="Proteomes" id="UP001305414"/>
    </source>
</evidence>
<evidence type="ECO:0000313" key="2">
    <source>
        <dbReference type="EMBL" id="KAK5634803.1"/>
    </source>
</evidence>
<dbReference type="Proteomes" id="UP001305414">
    <property type="component" value="Unassembled WGS sequence"/>
</dbReference>
<comment type="caution">
    <text evidence="2">The sequence shown here is derived from an EMBL/GenBank/DDBJ whole genome shotgun (WGS) entry which is preliminary data.</text>
</comment>
<dbReference type="EMBL" id="JAWHQM010000045">
    <property type="protein sequence ID" value="KAK5634803.1"/>
    <property type="molecule type" value="Genomic_DNA"/>
</dbReference>
<protein>
    <recommendedName>
        <fullName evidence="1">Phosphoribosyltransferase domain-containing protein</fullName>
    </recommendedName>
</protein>
<dbReference type="GO" id="GO:0006564">
    <property type="term" value="P:L-serine biosynthetic process"/>
    <property type="evidence" value="ECO:0007669"/>
    <property type="project" value="TreeGrafter"/>
</dbReference>
<name>A0AAN7UWR3_9PEZI</name>
<dbReference type="GO" id="GO:0000287">
    <property type="term" value="F:magnesium ion binding"/>
    <property type="evidence" value="ECO:0007669"/>
    <property type="project" value="TreeGrafter"/>
</dbReference>
<dbReference type="CDD" id="cd06223">
    <property type="entry name" value="PRTases_typeI"/>
    <property type="match status" value="1"/>
</dbReference>
<dbReference type="InterPro" id="IPR023214">
    <property type="entry name" value="HAD_sf"/>
</dbReference>
<dbReference type="Gene3D" id="3.40.50.300">
    <property type="entry name" value="P-loop containing nucleotide triphosphate hydrolases"/>
    <property type="match status" value="1"/>
</dbReference>